<evidence type="ECO:0000256" key="5">
    <source>
        <dbReference type="ARBA" id="ARBA00022737"/>
    </source>
</evidence>
<keyword evidence="6" id="KW-0843">Virulence</keyword>
<keyword evidence="4" id="KW-0800">Toxin</keyword>
<organism evidence="10 11">
    <name type="scientific">Planktotalea frisia</name>
    <dbReference type="NCBI Taxonomy" id="696762"/>
    <lineage>
        <taxon>Bacteria</taxon>
        <taxon>Pseudomonadati</taxon>
        <taxon>Pseudomonadota</taxon>
        <taxon>Alphaproteobacteria</taxon>
        <taxon>Rhodobacterales</taxon>
        <taxon>Paracoccaceae</taxon>
        <taxon>Planktotalea</taxon>
    </lineage>
</organism>
<dbReference type="PRINTS" id="PR00313">
    <property type="entry name" value="CABNDNGRPT"/>
</dbReference>
<feature type="compositionally biased region" description="Acidic residues" evidence="8">
    <location>
        <begin position="243"/>
        <end position="252"/>
    </location>
</feature>
<evidence type="ECO:0000256" key="4">
    <source>
        <dbReference type="ARBA" id="ARBA00022656"/>
    </source>
</evidence>
<dbReference type="InterPro" id="IPR001343">
    <property type="entry name" value="Hemolysn_Ca-bd"/>
</dbReference>
<dbReference type="Gene3D" id="2.170.16.10">
    <property type="entry name" value="Hedgehog/Intein (Hint) domain"/>
    <property type="match status" value="1"/>
</dbReference>
<dbReference type="Gene3D" id="2.60.40.2810">
    <property type="match status" value="1"/>
</dbReference>
<evidence type="ECO:0000256" key="2">
    <source>
        <dbReference type="ARBA" id="ARBA00004613"/>
    </source>
</evidence>
<feature type="compositionally biased region" description="Acidic residues" evidence="8">
    <location>
        <begin position="147"/>
        <end position="164"/>
    </location>
</feature>
<evidence type="ECO:0000256" key="7">
    <source>
        <dbReference type="ARBA" id="ARBA00023136"/>
    </source>
</evidence>
<dbReference type="InterPro" id="IPR050557">
    <property type="entry name" value="RTX_toxin/Mannuronan_C5-epim"/>
</dbReference>
<dbReference type="PROSITE" id="PS50817">
    <property type="entry name" value="INTEIN_N_TER"/>
    <property type="match status" value="1"/>
</dbReference>
<dbReference type="GO" id="GO:0005576">
    <property type="term" value="C:extracellular region"/>
    <property type="evidence" value="ECO:0007669"/>
    <property type="project" value="UniProtKB-SubCell"/>
</dbReference>
<accession>A0A1L9NV78</accession>
<dbReference type="GO" id="GO:0016020">
    <property type="term" value="C:membrane"/>
    <property type="evidence" value="ECO:0007669"/>
    <property type="project" value="UniProtKB-SubCell"/>
</dbReference>
<dbReference type="GO" id="GO:0016539">
    <property type="term" value="P:intein-mediated protein splicing"/>
    <property type="evidence" value="ECO:0007669"/>
    <property type="project" value="InterPro"/>
</dbReference>
<keyword evidence="5" id="KW-0677">Repeat</keyword>
<evidence type="ECO:0000256" key="3">
    <source>
        <dbReference type="ARBA" id="ARBA00022525"/>
    </source>
</evidence>
<dbReference type="EMBL" id="MLCB01000152">
    <property type="protein sequence ID" value="OJI93196.1"/>
    <property type="molecule type" value="Genomic_DNA"/>
</dbReference>
<keyword evidence="11" id="KW-1185">Reference proteome</keyword>
<dbReference type="SUPFAM" id="SSF51120">
    <property type="entry name" value="beta-Roll"/>
    <property type="match status" value="4"/>
</dbReference>
<dbReference type="STRING" id="696762.PFRI_25940"/>
<dbReference type="PANTHER" id="PTHR38340:SF1">
    <property type="entry name" value="S-LAYER PROTEIN"/>
    <property type="match status" value="1"/>
</dbReference>
<dbReference type="InterPro" id="IPR018511">
    <property type="entry name" value="Hemolysin-typ_Ca-bd_CS"/>
</dbReference>
<evidence type="ECO:0000256" key="1">
    <source>
        <dbReference type="ARBA" id="ARBA00004370"/>
    </source>
</evidence>
<dbReference type="PRINTS" id="PR01488">
    <property type="entry name" value="RTXTOXINA"/>
</dbReference>
<gene>
    <name evidence="10" type="primary">cya_3</name>
    <name evidence="10" type="ORF">PFRI_25940</name>
</gene>
<feature type="region of interest" description="Disordered" evidence="8">
    <location>
        <begin position="88"/>
        <end position="297"/>
    </location>
</feature>
<feature type="compositionally biased region" description="Acidic residues" evidence="8">
    <location>
        <begin position="106"/>
        <end position="118"/>
    </location>
</feature>
<reference evidence="10 11" key="1">
    <citation type="submission" date="2016-10" db="EMBL/GenBank/DDBJ databases">
        <title>Genome sequence of Planktotalea frisia SH6-1.</title>
        <authorList>
            <person name="Poehlein A."/>
            <person name="Bakenhus I."/>
            <person name="Voget S."/>
            <person name="Brinkhoff T."/>
            <person name="Simon M."/>
        </authorList>
    </citation>
    <scope>NUCLEOTIDE SEQUENCE [LARGE SCALE GENOMIC DNA]</scope>
    <source>
        <strain evidence="10 11">SH6-1</strain>
    </source>
</reference>
<dbReference type="PANTHER" id="PTHR38340">
    <property type="entry name" value="S-LAYER PROTEIN"/>
    <property type="match status" value="1"/>
</dbReference>
<name>A0A1L9NV78_9RHOB</name>
<comment type="caution">
    <text evidence="10">The sequence shown here is derived from an EMBL/GenBank/DDBJ whole genome shotgun (WGS) entry which is preliminary data.</text>
</comment>
<dbReference type="Pfam" id="PF13403">
    <property type="entry name" value="Hint_2"/>
    <property type="match status" value="1"/>
</dbReference>
<dbReference type="InterPro" id="IPR003995">
    <property type="entry name" value="RTX_toxin_determinant-A"/>
</dbReference>
<evidence type="ECO:0000256" key="8">
    <source>
        <dbReference type="SAM" id="MobiDB-lite"/>
    </source>
</evidence>
<feature type="compositionally biased region" description="Low complexity" evidence="8">
    <location>
        <begin position="201"/>
        <end position="215"/>
    </location>
</feature>
<evidence type="ECO:0000313" key="10">
    <source>
        <dbReference type="EMBL" id="OJI93196.1"/>
    </source>
</evidence>
<dbReference type="Pfam" id="PF17963">
    <property type="entry name" value="Big_9"/>
    <property type="match status" value="1"/>
</dbReference>
<feature type="domain" description="Hedgehog/Intein (Hint)" evidence="9">
    <location>
        <begin position="622"/>
        <end position="767"/>
    </location>
</feature>
<comment type="subcellular location">
    <subcellularLocation>
        <location evidence="1">Membrane</location>
    </subcellularLocation>
    <subcellularLocation>
        <location evidence="2">Secreted</location>
    </subcellularLocation>
</comment>
<evidence type="ECO:0000256" key="6">
    <source>
        <dbReference type="ARBA" id="ARBA00023026"/>
    </source>
</evidence>
<feature type="compositionally biased region" description="Acidic residues" evidence="8">
    <location>
        <begin position="182"/>
        <end position="191"/>
    </location>
</feature>
<dbReference type="PROSITE" id="PS00330">
    <property type="entry name" value="HEMOLYSIN_CALCIUM"/>
    <property type="match status" value="2"/>
</dbReference>
<dbReference type="InterPro" id="IPR011049">
    <property type="entry name" value="Serralysin-like_metalloprot_C"/>
</dbReference>
<feature type="compositionally biased region" description="Polar residues" evidence="8">
    <location>
        <begin position="18"/>
        <end position="27"/>
    </location>
</feature>
<keyword evidence="7" id="KW-0472">Membrane</keyword>
<proteinExistence type="predicted"/>
<dbReference type="InterPro" id="IPR006141">
    <property type="entry name" value="Intein_N"/>
</dbReference>
<dbReference type="GO" id="GO:0090729">
    <property type="term" value="F:toxin activity"/>
    <property type="evidence" value="ECO:0007669"/>
    <property type="project" value="UniProtKB-KW"/>
</dbReference>
<protein>
    <submittedName>
        <fullName evidence="10">Bifunctional hemolysin/adenylate cyclase</fullName>
    </submittedName>
</protein>
<dbReference type="Proteomes" id="UP000184514">
    <property type="component" value="Unassembled WGS sequence"/>
</dbReference>
<sequence length="815" mass="83318">MDALYNDTDPEGDPLTITAATAPNGTVTIAPDGSSVTYTPDAGFEDDVDTITYTISDGNGGTDTTTIQVLVGTPPLDGIVEGTPGGEYIGEDDPTTGAVDPYLGDPEGDQVDNDDAIDPEAGSNDDVIQAGGGDDTIEAGEGNDNVDAGEGDDIIDAGDGDDFVLGDGFGDPLTVNGSDSIDTGDGDDTVFADDFASPSPGGNDTVTTGDGNDSVGTGGGDDVIDTSGTIPLIDEAPFPSIPTDDDPEDDRDFVDAAEGNDLITTGDDADTIIGGEGDDTIFSGIDDDSITGDGGNDSIIDVQGADFIDGGDGDDTINAGVDTFTDYVGNDPNLPITDSGITFVTDPSQDDGRDTVFGGAGNDFITTGDDADSIDGGDDNDTIFAGIDDDTVRGGAGDDSIEGGHGADTIPFGDGDDYIDAGHTSTVTLFEDEPDATEPVGLELNDRDVVTGGAGNDTIFGGDDDDILSGGNGNDSIDGGIDEDTIDGQNGNDVLIGGDGDDSVLGGAGTDSITGDDGSDTIDGGSGNDTITGGADADNIFGGAGEDSIIGATSGDTIDGGEGPVDFDVLDLTGAGELENAGGRVTVTYDAPGSEGGVVNFLDAADVVTGTARFDNIENVIPCFTPGTMIATPTGERAVEDLKVGDRVITRDNGIQEIRWCGAKDLSAAQLAANDHLQPVLIQAGALGDNLPERDILVSPQHRMLLTTDQATMYFEEREVLVAAKHLTMLDGVDRVESSGTTYIHIMFEQHEVVLSNGTWSESFQPGEYTLDGIGKEQRDEILELFPELATQVGTEAYQSARRTLKKYEAALLIG</sequence>
<dbReference type="InterPro" id="IPR036844">
    <property type="entry name" value="Hint_dom_sf"/>
</dbReference>
<evidence type="ECO:0000259" key="9">
    <source>
        <dbReference type="Pfam" id="PF13403"/>
    </source>
</evidence>
<dbReference type="Pfam" id="PF00353">
    <property type="entry name" value="HemolysinCabind"/>
    <property type="match status" value="9"/>
</dbReference>
<feature type="region of interest" description="Disordered" evidence="8">
    <location>
        <begin position="1"/>
        <end position="40"/>
    </location>
</feature>
<dbReference type="AlphaFoldDB" id="A0A1L9NV78"/>
<feature type="region of interest" description="Disordered" evidence="8">
    <location>
        <begin position="499"/>
        <end position="534"/>
    </location>
</feature>
<evidence type="ECO:0000313" key="11">
    <source>
        <dbReference type="Proteomes" id="UP000184514"/>
    </source>
</evidence>
<dbReference type="SUPFAM" id="SSF51294">
    <property type="entry name" value="Hedgehog/intein (Hint) domain"/>
    <property type="match status" value="1"/>
</dbReference>
<dbReference type="GO" id="GO:0005509">
    <property type="term" value="F:calcium ion binding"/>
    <property type="evidence" value="ECO:0007669"/>
    <property type="project" value="InterPro"/>
</dbReference>
<dbReference type="Gene3D" id="2.150.10.10">
    <property type="entry name" value="Serralysin-like metalloprotease, C-terminal"/>
    <property type="match status" value="3"/>
</dbReference>
<keyword evidence="3" id="KW-0964">Secreted</keyword>
<dbReference type="InterPro" id="IPR028992">
    <property type="entry name" value="Hedgehog/Intein_dom"/>
</dbReference>